<gene>
    <name evidence="1" type="ORF">pdam_00024825</name>
</gene>
<reference evidence="1 2" key="1">
    <citation type="journal article" date="2018" name="Sci. Rep.">
        <title>Comparative analysis of the Pocillopora damicornis genome highlights role of immune system in coral evolution.</title>
        <authorList>
            <person name="Cunning R."/>
            <person name="Bay R.A."/>
            <person name="Gillette P."/>
            <person name="Baker A.C."/>
            <person name="Traylor-Knowles N."/>
        </authorList>
    </citation>
    <scope>NUCLEOTIDE SEQUENCE [LARGE SCALE GENOMIC DNA]</scope>
    <source>
        <strain evidence="1">RSMAS</strain>
        <tissue evidence="1">Whole animal</tissue>
    </source>
</reference>
<feature type="non-terminal residue" evidence="1">
    <location>
        <position position="95"/>
    </location>
</feature>
<accession>A0A3M6UDQ4</accession>
<comment type="caution">
    <text evidence="1">The sequence shown here is derived from an EMBL/GenBank/DDBJ whole genome shotgun (WGS) entry which is preliminary data.</text>
</comment>
<dbReference type="EMBL" id="RCHS01001757">
    <property type="protein sequence ID" value="RMX51558.1"/>
    <property type="molecule type" value="Genomic_DNA"/>
</dbReference>
<proteinExistence type="predicted"/>
<evidence type="ECO:0000313" key="1">
    <source>
        <dbReference type="EMBL" id="RMX51558.1"/>
    </source>
</evidence>
<name>A0A3M6UDQ4_POCDA</name>
<sequence>GISVGTEDLQLFLLWVGRVLVFFLNRLSNIYDFVVGFLVLPNRITVLLTDIDPYELKYPLPDVLLRSKCHSQSYGGDSDFALSVKGVSVGIEDLQ</sequence>
<evidence type="ECO:0000313" key="2">
    <source>
        <dbReference type="Proteomes" id="UP000275408"/>
    </source>
</evidence>
<dbReference type="STRING" id="46731.A0A3M6UDQ4"/>
<organism evidence="1 2">
    <name type="scientific">Pocillopora damicornis</name>
    <name type="common">Cauliflower coral</name>
    <name type="synonym">Millepora damicornis</name>
    <dbReference type="NCBI Taxonomy" id="46731"/>
    <lineage>
        <taxon>Eukaryota</taxon>
        <taxon>Metazoa</taxon>
        <taxon>Cnidaria</taxon>
        <taxon>Anthozoa</taxon>
        <taxon>Hexacorallia</taxon>
        <taxon>Scleractinia</taxon>
        <taxon>Astrocoeniina</taxon>
        <taxon>Pocilloporidae</taxon>
        <taxon>Pocillopora</taxon>
    </lineage>
</organism>
<dbReference type="AlphaFoldDB" id="A0A3M6UDQ4"/>
<dbReference type="Proteomes" id="UP000275408">
    <property type="component" value="Unassembled WGS sequence"/>
</dbReference>
<keyword evidence="2" id="KW-1185">Reference proteome</keyword>
<protein>
    <submittedName>
        <fullName evidence="1">Uncharacterized protein</fullName>
    </submittedName>
</protein>
<feature type="non-terminal residue" evidence="1">
    <location>
        <position position="1"/>
    </location>
</feature>